<protein>
    <recommendedName>
        <fullName evidence="4">DUF4878 domain-containing protein</fullName>
    </recommendedName>
</protein>
<reference evidence="2 3" key="1">
    <citation type="submission" date="2014-05" db="EMBL/GenBank/DDBJ databases">
        <title>Draft genome sequence of Amycolatopsis rifamycinica DSM 46095.</title>
        <authorList>
            <person name="Lal R."/>
            <person name="Saxena A."/>
            <person name="Kumari R."/>
            <person name="Mukherjee U."/>
            <person name="Singh P."/>
            <person name="Sangwan N."/>
            <person name="Mahato N.K."/>
        </authorList>
    </citation>
    <scope>NUCLEOTIDE SEQUENCE [LARGE SCALE GENOMIC DNA]</scope>
    <source>
        <strain evidence="2 3">DSM 46095</strain>
    </source>
</reference>
<feature type="region of interest" description="Disordered" evidence="1">
    <location>
        <begin position="30"/>
        <end position="54"/>
    </location>
</feature>
<evidence type="ECO:0008006" key="4">
    <source>
        <dbReference type="Google" id="ProtNLM"/>
    </source>
</evidence>
<dbReference type="eggNOG" id="ENOG5033YUC">
    <property type="taxonomic scope" value="Bacteria"/>
</dbReference>
<organism evidence="2 3">
    <name type="scientific">Amycolatopsis rifamycinica</name>
    <dbReference type="NCBI Taxonomy" id="287986"/>
    <lineage>
        <taxon>Bacteria</taxon>
        <taxon>Bacillati</taxon>
        <taxon>Actinomycetota</taxon>
        <taxon>Actinomycetes</taxon>
        <taxon>Pseudonocardiales</taxon>
        <taxon>Pseudonocardiaceae</taxon>
        <taxon>Amycolatopsis</taxon>
    </lineage>
</organism>
<dbReference type="RefSeq" id="WP_043784103.1">
    <property type="nucleotide sequence ID" value="NZ_JMQI01000051.1"/>
</dbReference>
<keyword evidence="3" id="KW-1185">Reference proteome</keyword>
<accession>A0A066U114</accession>
<evidence type="ECO:0000313" key="2">
    <source>
        <dbReference type="EMBL" id="KDN19557.1"/>
    </source>
</evidence>
<sequence>MNRVLAAGLVLLGVAGAGVVLGLLLVAPSGAPPSSSRPPVPPSRSSAPPPADEADTAAVAVLARAIVDAIARHDSAAFGKLTCRPQTAEALAGLQRMWDAAGPVTVRLLAPPELRGESATAKVHVEAAGGTKDTPFPLRKENARWCVPG</sequence>
<dbReference type="OrthoDB" id="3630184at2"/>
<dbReference type="EMBL" id="JMQI01000051">
    <property type="protein sequence ID" value="KDN19557.1"/>
    <property type="molecule type" value="Genomic_DNA"/>
</dbReference>
<feature type="compositionally biased region" description="Pro residues" evidence="1">
    <location>
        <begin position="35"/>
        <end position="51"/>
    </location>
</feature>
<name>A0A066U114_9PSEU</name>
<gene>
    <name evidence="2" type="ORF">DV20_24760</name>
</gene>
<dbReference type="Proteomes" id="UP000027345">
    <property type="component" value="Unassembled WGS sequence"/>
</dbReference>
<dbReference type="AlphaFoldDB" id="A0A066U114"/>
<evidence type="ECO:0000256" key="1">
    <source>
        <dbReference type="SAM" id="MobiDB-lite"/>
    </source>
</evidence>
<comment type="caution">
    <text evidence="2">The sequence shown here is derived from an EMBL/GenBank/DDBJ whole genome shotgun (WGS) entry which is preliminary data.</text>
</comment>
<evidence type="ECO:0000313" key="3">
    <source>
        <dbReference type="Proteomes" id="UP000027345"/>
    </source>
</evidence>
<proteinExistence type="predicted"/>